<dbReference type="AlphaFoldDB" id="A0A7Z6MSJ2"/>
<organism evidence="2 3">
    <name type="scientific">Pseudomonas fluorescens</name>
    <dbReference type="NCBI Taxonomy" id="294"/>
    <lineage>
        <taxon>Bacteria</taxon>
        <taxon>Pseudomonadati</taxon>
        <taxon>Pseudomonadota</taxon>
        <taxon>Gammaproteobacteria</taxon>
        <taxon>Pseudomonadales</taxon>
        <taxon>Pseudomonadaceae</taxon>
        <taxon>Pseudomonas</taxon>
    </lineage>
</organism>
<dbReference type="EMBL" id="QRBA01000018">
    <property type="protein sequence ID" value="RDS88078.1"/>
    <property type="molecule type" value="Genomic_DNA"/>
</dbReference>
<evidence type="ECO:0000256" key="1">
    <source>
        <dbReference type="SAM" id="MobiDB-lite"/>
    </source>
</evidence>
<dbReference type="Proteomes" id="UP000255541">
    <property type="component" value="Unassembled WGS sequence"/>
</dbReference>
<reference evidence="2 3" key="1">
    <citation type="submission" date="2018-07" db="EMBL/GenBank/DDBJ databases">
        <title>Draft Genome Sequence of Pseudomonas fluorescens AHK-1 associated with canker disease of kiwifruit.</title>
        <authorList>
            <person name="Wu Z."/>
        </authorList>
    </citation>
    <scope>NUCLEOTIDE SEQUENCE [LARGE SCALE GENOMIC DNA]</scope>
    <source>
        <strain evidence="2 3">AHK-1</strain>
    </source>
</reference>
<gene>
    <name evidence="2" type="ORF">DL347_26350</name>
</gene>
<protein>
    <submittedName>
        <fullName evidence="2">Uncharacterized protein</fullName>
    </submittedName>
</protein>
<evidence type="ECO:0000313" key="3">
    <source>
        <dbReference type="Proteomes" id="UP000255541"/>
    </source>
</evidence>
<comment type="caution">
    <text evidence="2">The sequence shown here is derived from an EMBL/GenBank/DDBJ whole genome shotgun (WGS) entry which is preliminary data.</text>
</comment>
<feature type="region of interest" description="Disordered" evidence="1">
    <location>
        <begin position="1"/>
        <end position="26"/>
    </location>
</feature>
<proteinExistence type="predicted"/>
<accession>A0A7Z6MSJ2</accession>
<sequence>MMRIRSSNVFTRPPQGSGNSLHSPTGKVHLKMSFYNYMLKIQCPPETEKAMGMTNQMINLAD</sequence>
<name>A0A7Z6MSJ2_PSEFL</name>
<feature type="compositionally biased region" description="Polar residues" evidence="1">
    <location>
        <begin position="1"/>
        <end position="23"/>
    </location>
</feature>
<evidence type="ECO:0000313" key="2">
    <source>
        <dbReference type="EMBL" id="RDS88078.1"/>
    </source>
</evidence>